<dbReference type="Proteomes" id="UP000480425">
    <property type="component" value="Unassembled WGS sequence"/>
</dbReference>
<evidence type="ECO:0000313" key="2">
    <source>
        <dbReference type="EMBL" id="MQN81231.1"/>
    </source>
</evidence>
<dbReference type="InterPro" id="IPR011990">
    <property type="entry name" value="TPR-like_helical_dom_sf"/>
</dbReference>
<feature type="coiled-coil region" evidence="1">
    <location>
        <begin position="7"/>
        <end position="34"/>
    </location>
</feature>
<dbReference type="EMBL" id="VZCB01000079">
    <property type="protein sequence ID" value="MQN81231.1"/>
    <property type="molecule type" value="Genomic_DNA"/>
</dbReference>
<keyword evidence="1" id="KW-0175">Coiled coil</keyword>
<proteinExistence type="predicted"/>
<organism evidence="2 3">
    <name type="scientific">Segatella copri</name>
    <dbReference type="NCBI Taxonomy" id="165179"/>
    <lineage>
        <taxon>Bacteria</taxon>
        <taxon>Pseudomonadati</taxon>
        <taxon>Bacteroidota</taxon>
        <taxon>Bacteroidia</taxon>
        <taxon>Bacteroidales</taxon>
        <taxon>Prevotellaceae</taxon>
        <taxon>Segatella</taxon>
    </lineage>
</organism>
<dbReference type="Gene3D" id="1.25.40.10">
    <property type="entry name" value="Tetratricopeptide repeat domain"/>
    <property type="match status" value="1"/>
</dbReference>
<protein>
    <recommendedName>
        <fullName evidence="4">Tetratricopeptide repeat protein</fullName>
    </recommendedName>
</protein>
<name>A0A6G1U374_9BACT</name>
<evidence type="ECO:0000313" key="3">
    <source>
        <dbReference type="Proteomes" id="UP000480425"/>
    </source>
</evidence>
<evidence type="ECO:0000256" key="1">
    <source>
        <dbReference type="SAM" id="Coils"/>
    </source>
</evidence>
<sequence>MLFDAEMALYDQMIKEAQEGLARLREENRKFDEAFSVAMGFQNKGISFEKMKDFPAAVSAYEQCVAYGEASPLLRINSYLYSIERLAVLYRKLKRYDDEVRVVKLGLSHRFDGCCYDSPFVRLENRLAKAELLNKKGKL</sequence>
<accession>A0A6G1U374</accession>
<evidence type="ECO:0008006" key="4">
    <source>
        <dbReference type="Google" id="ProtNLM"/>
    </source>
</evidence>
<gene>
    <name evidence="2" type="ORF">F7D73_09790</name>
</gene>
<reference evidence="2 3" key="1">
    <citation type="submission" date="2019-09" db="EMBL/GenBank/DDBJ databases">
        <title>Distinct polysaccharide growth profiles of human intestinal Prevotella copri isolates.</title>
        <authorList>
            <person name="Fehlner-Peach H."/>
            <person name="Magnabosco C."/>
            <person name="Raghavan V."/>
            <person name="Scher J.U."/>
            <person name="Tett A."/>
            <person name="Cox L.M."/>
            <person name="Gottsegen C."/>
            <person name="Watters A."/>
            <person name="Wiltshire- Gordon J.D."/>
            <person name="Segata N."/>
            <person name="Bonneau R."/>
            <person name="Littman D.R."/>
        </authorList>
    </citation>
    <scope>NUCLEOTIDE SEQUENCE [LARGE SCALE GENOMIC DNA]</scope>
    <source>
        <strain evidence="3">iA622</strain>
    </source>
</reference>
<dbReference type="AlphaFoldDB" id="A0A6G1U374"/>
<dbReference type="SUPFAM" id="SSF48452">
    <property type="entry name" value="TPR-like"/>
    <property type="match status" value="1"/>
</dbReference>
<dbReference type="RefSeq" id="WP_153124296.1">
    <property type="nucleotide sequence ID" value="NZ_VZCB01000079.1"/>
</dbReference>
<comment type="caution">
    <text evidence="2">The sequence shown here is derived from an EMBL/GenBank/DDBJ whole genome shotgun (WGS) entry which is preliminary data.</text>
</comment>